<reference evidence="1 2" key="1">
    <citation type="journal article" date="2021" name="BMC Genomics">
        <title>Datura genome reveals duplications of psychoactive alkaloid biosynthetic genes and high mutation rate following tissue culture.</title>
        <authorList>
            <person name="Rajewski A."/>
            <person name="Carter-House D."/>
            <person name="Stajich J."/>
            <person name="Litt A."/>
        </authorList>
    </citation>
    <scope>NUCLEOTIDE SEQUENCE [LARGE SCALE GENOMIC DNA]</scope>
    <source>
        <strain evidence="1">AR-01</strain>
    </source>
</reference>
<dbReference type="EMBL" id="JACEIK010009570">
    <property type="protein sequence ID" value="MCE3052418.1"/>
    <property type="molecule type" value="Genomic_DNA"/>
</dbReference>
<organism evidence="1 2">
    <name type="scientific">Datura stramonium</name>
    <name type="common">Jimsonweed</name>
    <name type="synonym">Common thornapple</name>
    <dbReference type="NCBI Taxonomy" id="4076"/>
    <lineage>
        <taxon>Eukaryota</taxon>
        <taxon>Viridiplantae</taxon>
        <taxon>Streptophyta</taxon>
        <taxon>Embryophyta</taxon>
        <taxon>Tracheophyta</taxon>
        <taxon>Spermatophyta</taxon>
        <taxon>Magnoliopsida</taxon>
        <taxon>eudicotyledons</taxon>
        <taxon>Gunneridae</taxon>
        <taxon>Pentapetalae</taxon>
        <taxon>asterids</taxon>
        <taxon>lamiids</taxon>
        <taxon>Solanales</taxon>
        <taxon>Solanaceae</taxon>
        <taxon>Solanoideae</taxon>
        <taxon>Datureae</taxon>
        <taxon>Datura</taxon>
    </lineage>
</organism>
<proteinExistence type="predicted"/>
<accession>A0ABS8WNL3</accession>
<sequence length="61" mass="6727">MPVQPPVGFRPLGIRITSVVHRLESALLRFVAGGSVLNPAYYFTSMSQRRSTDIILRLIGA</sequence>
<feature type="non-terminal residue" evidence="1">
    <location>
        <position position="61"/>
    </location>
</feature>
<comment type="caution">
    <text evidence="1">The sequence shown here is derived from an EMBL/GenBank/DDBJ whole genome shotgun (WGS) entry which is preliminary data.</text>
</comment>
<keyword evidence="2" id="KW-1185">Reference proteome</keyword>
<evidence type="ECO:0000313" key="1">
    <source>
        <dbReference type="EMBL" id="MCE3052418.1"/>
    </source>
</evidence>
<name>A0ABS8WNL3_DATST</name>
<gene>
    <name evidence="1" type="ORF">HAX54_052572</name>
</gene>
<evidence type="ECO:0000313" key="2">
    <source>
        <dbReference type="Proteomes" id="UP000823775"/>
    </source>
</evidence>
<dbReference type="Proteomes" id="UP000823775">
    <property type="component" value="Unassembled WGS sequence"/>
</dbReference>
<protein>
    <submittedName>
        <fullName evidence="1">Uncharacterized protein</fullName>
    </submittedName>
</protein>